<dbReference type="EMBL" id="JADEWN010000010">
    <property type="protein sequence ID" value="MBE9189909.1"/>
    <property type="molecule type" value="Genomic_DNA"/>
</dbReference>
<comment type="caution">
    <text evidence="1">The sequence shown here is derived from an EMBL/GenBank/DDBJ whole genome shotgun (WGS) entry which is preliminary data.</text>
</comment>
<reference evidence="1 2" key="1">
    <citation type="submission" date="2020-10" db="EMBL/GenBank/DDBJ databases">
        <authorList>
            <person name="Castelo-Branco R."/>
            <person name="Eusebio N."/>
            <person name="Adriana R."/>
            <person name="Vieira A."/>
            <person name="Brugerolle De Fraissinette N."/>
            <person name="Rezende De Castro R."/>
            <person name="Schneider M.P."/>
            <person name="Vasconcelos V."/>
            <person name="Leao P.N."/>
        </authorList>
    </citation>
    <scope>NUCLEOTIDE SEQUENCE [LARGE SCALE GENOMIC DNA]</scope>
    <source>
        <strain evidence="1 2">LEGE 06123</strain>
    </source>
</reference>
<dbReference type="RefSeq" id="WP_193931136.1">
    <property type="nucleotide sequence ID" value="NZ_CAWPMZ010000008.1"/>
</dbReference>
<dbReference type="Pfam" id="PF11832">
    <property type="entry name" value="DUF3352"/>
    <property type="match status" value="1"/>
</dbReference>
<sequence>MLKKSDRVLPAVIITGCLVGVTAATYWVLTQQNRLTQMPVGANIVPQEALLTISVSTDENQWQQLRQFGTVQTQAELEKNFRQWRDRLLTAYSYNYQQDIQPWIGKEATIAFLPPEINTNTTTNPAPTNQNQALLMVLPIADQAAAQQVWESKSQTQNKWISRNYKGTQIQETPGTGNTNYSAAVLDQRFIVVSDNPQATEKAIDTYENGLSLAKVPGYITAISKITQPNRFAQVYLNVPIAARVAQANPAQTAIPQSLTRLKENQGLASTITIEPEGLRFRSISWLNPNSQRLHRVENSAGQMQQRLPSETFMMLSGGNLQQLWQDYVTSSQSNPLAPFPPENLRAGFKSLTGLDLDRDLLSWMNSEFSLAIVPASTQAQQDFMLSLVLMIETRDRAAANKSFQQLEQVLQRRYQFKTQETQLGNNTFTNWIAPFGTLTATRGWLDNNVAFVTLGAPIVERLLPQPTKNLASTTQFQNTVPKLNPNNGQFFLDINPTVKALPLPQLIPGQNILLEATRSIGGTAAVSDERSIRYDIFVSLEKEKSQSQSSENRENILTTSH</sequence>
<protein>
    <submittedName>
        <fullName evidence="1">DUF3352 domain-containing protein</fullName>
    </submittedName>
</protein>
<evidence type="ECO:0000313" key="1">
    <source>
        <dbReference type="EMBL" id="MBE9189909.1"/>
    </source>
</evidence>
<keyword evidence="2" id="KW-1185">Reference proteome</keyword>
<name>A0ABR9UNQ2_9CHRO</name>
<organism evidence="1 2">
    <name type="scientific">Gloeocapsopsis crepidinum LEGE 06123</name>
    <dbReference type="NCBI Taxonomy" id="588587"/>
    <lineage>
        <taxon>Bacteria</taxon>
        <taxon>Bacillati</taxon>
        <taxon>Cyanobacteriota</taxon>
        <taxon>Cyanophyceae</taxon>
        <taxon>Oscillatoriophycideae</taxon>
        <taxon>Chroococcales</taxon>
        <taxon>Chroococcaceae</taxon>
        <taxon>Gloeocapsopsis</taxon>
    </lineage>
</organism>
<dbReference type="InterPro" id="IPR021787">
    <property type="entry name" value="DUF3352"/>
</dbReference>
<proteinExistence type="predicted"/>
<accession>A0ABR9UNQ2</accession>
<evidence type="ECO:0000313" key="2">
    <source>
        <dbReference type="Proteomes" id="UP000651156"/>
    </source>
</evidence>
<gene>
    <name evidence="1" type="ORF">IQ230_05945</name>
</gene>
<dbReference type="Proteomes" id="UP000651156">
    <property type="component" value="Unassembled WGS sequence"/>
</dbReference>